<dbReference type="PROSITE" id="PS00028">
    <property type="entry name" value="ZINC_FINGER_C2H2_1"/>
    <property type="match status" value="1"/>
</dbReference>
<accession>A0A0L0SDN9</accession>
<dbReference type="GO" id="GO:0043565">
    <property type="term" value="F:sequence-specific DNA binding"/>
    <property type="evidence" value="ECO:0007669"/>
    <property type="project" value="TreeGrafter"/>
</dbReference>
<keyword evidence="2" id="KW-0677">Repeat</keyword>
<dbReference type="eggNOG" id="KOG1721">
    <property type="taxonomic scope" value="Eukaryota"/>
</dbReference>
<protein>
    <recommendedName>
        <fullName evidence="7">C2H2-type domain-containing protein</fullName>
    </recommendedName>
</protein>
<dbReference type="OMA" id="PPPLYFC"/>
<feature type="compositionally biased region" description="Basic residues" evidence="6">
    <location>
        <begin position="14"/>
        <end position="23"/>
    </location>
</feature>
<feature type="compositionally biased region" description="Low complexity" evidence="6">
    <location>
        <begin position="152"/>
        <end position="165"/>
    </location>
</feature>
<dbReference type="EMBL" id="GG745336">
    <property type="protein sequence ID" value="KNE60601.1"/>
    <property type="molecule type" value="Genomic_DNA"/>
</dbReference>
<dbReference type="PANTHER" id="PTHR24408">
    <property type="entry name" value="ZINC FINGER PROTEIN"/>
    <property type="match status" value="1"/>
</dbReference>
<feature type="region of interest" description="Disordered" evidence="6">
    <location>
        <begin position="218"/>
        <end position="268"/>
    </location>
</feature>
<evidence type="ECO:0000256" key="2">
    <source>
        <dbReference type="ARBA" id="ARBA00022737"/>
    </source>
</evidence>
<evidence type="ECO:0000256" key="5">
    <source>
        <dbReference type="PROSITE-ProRule" id="PRU00042"/>
    </source>
</evidence>
<dbReference type="Gene3D" id="3.30.160.60">
    <property type="entry name" value="Classic Zinc Finger"/>
    <property type="match status" value="2"/>
</dbReference>
<dbReference type="PROSITE" id="PS50157">
    <property type="entry name" value="ZINC_FINGER_C2H2_2"/>
    <property type="match status" value="1"/>
</dbReference>
<keyword evidence="3 5" id="KW-0863">Zinc-finger</keyword>
<sequence length="501" mass="52251">MPAASASPVALPHPHPHPNKRFHTSPAATATTGRFPSSLMAVMNLDDGGADGALSSDDDDDTDFEDDVPVGPAQEACRAAVAPAPAAAHAVAPISHGAPTSLALASSAVLAAAVGSSSSCSPPLPSASVPVSASQPPPPLMPMRSMPPPPTTGMTPAANGATPTHHAARHLHCQHHPTAPLGHHQQHQIQHQHQHQQHQHAPLAHPFHVATLTAQACTPPPVTQAPTQPLQLPWPPAGPHAQPVAPHHALPQEQQQHLQYAPAHQQQQYPQDAHAQHYQAHTHHSYLAVSAPAPAPIVPSTYPHQDASMSSYYRENPYRATPPAPLHHAAPPLLSRAAAAAGTPESDILDRITWMPTGMPLVARAAGAPAILAALLTDGKAFRCIPCGQRFRRKADTVRHVRSLHTAEKPHICPACHRGFARVDALKRHLDTDPECAAKGIVRENARCNAVPVLSGASRRRASVPAGVALARGDEAMVAALIGAAKLAGAGEAAVAPVSAE</sequence>
<evidence type="ECO:0000256" key="3">
    <source>
        <dbReference type="ARBA" id="ARBA00022771"/>
    </source>
</evidence>
<feature type="compositionally biased region" description="Acidic residues" evidence="6">
    <location>
        <begin position="56"/>
        <end position="65"/>
    </location>
</feature>
<keyword evidence="4" id="KW-0862">Zinc</keyword>
<dbReference type="OrthoDB" id="654211at2759"/>
<dbReference type="AlphaFoldDB" id="A0A0L0SDN9"/>
<dbReference type="InterPro" id="IPR013087">
    <property type="entry name" value="Znf_C2H2_type"/>
</dbReference>
<keyword evidence="9" id="KW-1185">Reference proteome</keyword>
<feature type="compositionally biased region" description="Basic residues" evidence="6">
    <location>
        <begin position="166"/>
        <end position="175"/>
    </location>
</feature>
<reference evidence="8 9" key="1">
    <citation type="submission" date="2009-11" db="EMBL/GenBank/DDBJ databases">
        <title>Annotation of Allomyces macrogynus ATCC 38327.</title>
        <authorList>
            <consortium name="The Broad Institute Genome Sequencing Platform"/>
            <person name="Russ C."/>
            <person name="Cuomo C."/>
            <person name="Burger G."/>
            <person name="Gray M.W."/>
            <person name="Holland P.W.H."/>
            <person name="King N."/>
            <person name="Lang F.B.F."/>
            <person name="Roger A.J."/>
            <person name="Ruiz-Trillo I."/>
            <person name="Young S.K."/>
            <person name="Zeng Q."/>
            <person name="Gargeya S."/>
            <person name="Fitzgerald M."/>
            <person name="Haas B."/>
            <person name="Abouelleil A."/>
            <person name="Alvarado L."/>
            <person name="Arachchi H.M."/>
            <person name="Berlin A."/>
            <person name="Chapman S.B."/>
            <person name="Gearin G."/>
            <person name="Goldberg J."/>
            <person name="Griggs A."/>
            <person name="Gujja S."/>
            <person name="Hansen M."/>
            <person name="Heiman D."/>
            <person name="Howarth C."/>
            <person name="Larimer J."/>
            <person name="Lui A."/>
            <person name="MacDonald P.J.P."/>
            <person name="McCowen C."/>
            <person name="Montmayeur A."/>
            <person name="Murphy C."/>
            <person name="Neiman D."/>
            <person name="Pearson M."/>
            <person name="Priest M."/>
            <person name="Roberts A."/>
            <person name="Saif S."/>
            <person name="Shea T."/>
            <person name="Sisk P."/>
            <person name="Stolte C."/>
            <person name="Sykes S."/>
            <person name="Wortman J."/>
            <person name="Nusbaum C."/>
            <person name="Birren B."/>
        </authorList>
    </citation>
    <scope>NUCLEOTIDE SEQUENCE [LARGE SCALE GENOMIC DNA]</scope>
    <source>
        <strain evidence="8 9">ATCC 38327</strain>
    </source>
</reference>
<dbReference type="VEuPathDB" id="FungiDB:AMAG_05981"/>
<dbReference type="GO" id="GO:0008270">
    <property type="term" value="F:zinc ion binding"/>
    <property type="evidence" value="ECO:0007669"/>
    <property type="project" value="UniProtKB-KW"/>
</dbReference>
<organism evidence="8 9">
    <name type="scientific">Allomyces macrogynus (strain ATCC 38327)</name>
    <name type="common">Allomyces javanicus var. macrogynus</name>
    <dbReference type="NCBI Taxonomy" id="578462"/>
    <lineage>
        <taxon>Eukaryota</taxon>
        <taxon>Fungi</taxon>
        <taxon>Fungi incertae sedis</taxon>
        <taxon>Blastocladiomycota</taxon>
        <taxon>Blastocladiomycetes</taxon>
        <taxon>Blastocladiales</taxon>
        <taxon>Blastocladiaceae</taxon>
        <taxon>Allomyces</taxon>
    </lineage>
</organism>
<feature type="region of interest" description="Disordered" evidence="6">
    <location>
        <begin position="116"/>
        <end position="201"/>
    </location>
</feature>
<dbReference type="InterPro" id="IPR036236">
    <property type="entry name" value="Znf_C2H2_sf"/>
</dbReference>
<evidence type="ECO:0000259" key="7">
    <source>
        <dbReference type="PROSITE" id="PS50157"/>
    </source>
</evidence>
<feature type="compositionally biased region" description="Low complexity" evidence="6">
    <location>
        <begin position="116"/>
        <end position="134"/>
    </location>
</feature>
<dbReference type="Proteomes" id="UP000054350">
    <property type="component" value="Unassembled WGS sequence"/>
</dbReference>
<feature type="domain" description="C2H2-type" evidence="7">
    <location>
        <begin position="382"/>
        <end position="410"/>
    </location>
</feature>
<proteinExistence type="predicted"/>
<feature type="compositionally biased region" description="Polar residues" evidence="6">
    <location>
        <begin position="26"/>
        <end position="35"/>
    </location>
</feature>
<feature type="region of interest" description="Disordered" evidence="6">
    <location>
        <begin position="1"/>
        <end position="65"/>
    </location>
</feature>
<dbReference type="SMART" id="SM00355">
    <property type="entry name" value="ZnF_C2H2"/>
    <property type="match status" value="2"/>
</dbReference>
<evidence type="ECO:0000256" key="1">
    <source>
        <dbReference type="ARBA" id="ARBA00022723"/>
    </source>
</evidence>
<evidence type="ECO:0000313" key="8">
    <source>
        <dbReference type="EMBL" id="KNE60601.1"/>
    </source>
</evidence>
<gene>
    <name evidence="8" type="ORF">AMAG_05981</name>
</gene>
<name>A0A0L0SDN9_ALLM3</name>
<dbReference type="GO" id="GO:0005634">
    <property type="term" value="C:nucleus"/>
    <property type="evidence" value="ECO:0007669"/>
    <property type="project" value="TreeGrafter"/>
</dbReference>
<evidence type="ECO:0000256" key="4">
    <source>
        <dbReference type="ARBA" id="ARBA00022833"/>
    </source>
</evidence>
<evidence type="ECO:0000313" key="9">
    <source>
        <dbReference type="Proteomes" id="UP000054350"/>
    </source>
</evidence>
<dbReference type="SUPFAM" id="SSF57667">
    <property type="entry name" value="beta-beta-alpha zinc fingers"/>
    <property type="match status" value="1"/>
</dbReference>
<feature type="compositionally biased region" description="Low complexity" evidence="6">
    <location>
        <begin position="254"/>
        <end position="268"/>
    </location>
</feature>
<feature type="compositionally biased region" description="Basic residues" evidence="6">
    <location>
        <begin position="184"/>
        <end position="198"/>
    </location>
</feature>
<evidence type="ECO:0000256" key="6">
    <source>
        <dbReference type="SAM" id="MobiDB-lite"/>
    </source>
</evidence>
<dbReference type="GO" id="GO:0000981">
    <property type="term" value="F:DNA-binding transcription factor activity, RNA polymerase II-specific"/>
    <property type="evidence" value="ECO:0007669"/>
    <property type="project" value="TreeGrafter"/>
</dbReference>
<dbReference type="STRING" id="578462.A0A0L0SDN9"/>
<reference evidence="9" key="2">
    <citation type="submission" date="2009-11" db="EMBL/GenBank/DDBJ databases">
        <title>The Genome Sequence of Allomyces macrogynus strain ATCC 38327.</title>
        <authorList>
            <consortium name="The Broad Institute Genome Sequencing Platform"/>
            <person name="Russ C."/>
            <person name="Cuomo C."/>
            <person name="Shea T."/>
            <person name="Young S.K."/>
            <person name="Zeng Q."/>
            <person name="Koehrsen M."/>
            <person name="Haas B."/>
            <person name="Borodovsky M."/>
            <person name="Guigo R."/>
            <person name="Alvarado L."/>
            <person name="Berlin A."/>
            <person name="Borenstein D."/>
            <person name="Chen Z."/>
            <person name="Engels R."/>
            <person name="Freedman E."/>
            <person name="Gellesch M."/>
            <person name="Goldberg J."/>
            <person name="Griggs A."/>
            <person name="Gujja S."/>
            <person name="Heiman D."/>
            <person name="Hepburn T."/>
            <person name="Howarth C."/>
            <person name="Jen D."/>
            <person name="Larson L."/>
            <person name="Lewis B."/>
            <person name="Mehta T."/>
            <person name="Park D."/>
            <person name="Pearson M."/>
            <person name="Roberts A."/>
            <person name="Saif S."/>
            <person name="Shenoy N."/>
            <person name="Sisk P."/>
            <person name="Stolte C."/>
            <person name="Sykes S."/>
            <person name="Walk T."/>
            <person name="White J."/>
            <person name="Yandava C."/>
            <person name="Burger G."/>
            <person name="Gray M.W."/>
            <person name="Holland P.W.H."/>
            <person name="King N."/>
            <person name="Lang F.B.F."/>
            <person name="Roger A.J."/>
            <person name="Ruiz-Trillo I."/>
            <person name="Lander E."/>
            <person name="Nusbaum C."/>
        </authorList>
    </citation>
    <scope>NUCLEOTIDE SEQUENCE [LARGE SCALE GENOMIC DNA]</scope>
    <source>
        <strain evidence="9">ATCC 38327</strain>
    </source>
</reference>
<feature type="compositionally biased region" description="Pro residues" evidence="6">
    <location>
        <begin position="135"/>
        <end position="151"/>
    </location>
</feature>
<dbReference type="PANTHER" id="PTHR24408:SF58">
    <property type="entry name" value="TRANSCRIPTION FACTOR (TFIIIA), PUTATIVE (AFU_ORTHOLOGUE AFUA_1G05150)-RELATED"/>
    <property type="match status" value="1"/>
</dbReference>
<keyword evidence="1" id="KW-0479">Metal-binding</keyword>